<evidence type="ECO:0000313" key="2">
    <source>
        <dbReference type="EMBL" id="KAF2161244.1"/>
    </source>
</evidence>
<feature type="compositionally biased region" description="Polar residues" evidence="1">
    <location>
        <begin position="128"/>
        <end position="148"/>
    </location>
</feature>
<dbReference type="EMBL" id="ML993620">
    <property type="protein sequence ID" value="KAF2161244.1"/>
    <property type="molecule type" value="Genomic_DNA"/>
</dbReference>
<organism evidence="2 3">
    <name type="scientific">Zasmidium cellare ATCC 36951</name>
    <dbReference type="NCBI Taxonomy" id="1080233"/>
    <lineage>
        <taxon>Eukaryota</taxon>
        <taxon>Fungi</taxon>
        <taxon>Dikarya</taxon>
        <taxon>Ascomycota</taxon>
        <taxon>Pezizomycotina</taxon>
        <taxon>Dothideomycetes</taxon>
        <taxon>Dothideomycetidae</taxon>
        <taxon>Mycosphaerellales</taxon>
        <taxon>Mycosphaerellaceae</taxon>
        <taxon>Zasmidium</taxon>
    </lineage>
</organism>
<accession>A0A6A6C2C5</accession>
<keyword evidence="3" id="KW-1185">Reference proteome</keyword>
<dbReference type="RefSeq" id="XP_033662133.1">
    <property type="nucleotide sequence ID" value="XM_033808963.1"/>
</dbReference>
<dbReference type="Proteomes" id="UP000799537">
    <property type="component" value="Unassembled WGS sequence"/>
</dbReference>
<evidence type="ECO:0000256" key="1">
    <source>
        <dbReference type="SAM" id="MobiDB-lite"/>
    </source>
</evidence>
<gene>
    <name evidence="2" type="ORF">M409DRAFT_28283</name>
</gene>
<proteinExistence type="predicted"/>
<evidence type="ECO:0000313" key="3">
    <source>
        <dbReference type="Proteomes" id="UP000799537"/>
    </source>
</evidence>
<protein>
    <submittedName>
        <fullName evidence="2">Uncharacterized protein</fullName>
    </submittedName>
</protein>
<reference evidence="2" key="1">
    <citation type="journal article" date="2020" name="Stud. Mycol.">
        <title>101 Dothideomycetes genomes: a test case for predicting lifestyles and emergence of pathogens.</title>
        <authorList>
            <person name="Haridas S."/>
            <person name="Albert R."/>
            <person name="Binder M."/>
            <person name="Bloem J."/>
            <person name="Labutti K."/>
            <person name="Salamov A."/>
            <person name="Andreopoulos B."/>
            <person name="Baker S."/>
            <person name="Barry K."/>
            <person name="Bills G."/>
            <person name="Bluhm B."/>
            <person name="Cannon C."/>
            <person name="Castanera R."/>
            <person name="Culley D."/>
            <person name="Daum C."/>
            <person name="Ezra D."/>
            <person name="Gonzalez J."/>
            <person name="Henrissat B."/>
            <person name="Kuo A."/>
            <person name="Liang C."/>
            <person name="Lipzen A."/>
            <person name="Lutzoni F."/>
            <person name="Magnuson J."/>
            <person name="Mondo S."/>
            <person name="Nolan M."/>
            <person name="Ohm R."/>
            <person name="Pangilinan J."/>
            <person name="Park H.-J."/>
            <person name="Ramirez L."/>
            <person name="Alfaro M."/>
            <person name="Sun H."/>
            <person name="Tritt A."/>
            <person name="Yoshinaga Y."/>
            <person name="Zwiers L.-H."/>
            <person name="Turgeon B."/>
            <person name="Goodwin S."/>
            <person name="Spatafora J."/>
            <person name="Crous P."/>
            <person name="Grigoriev I."/>
        </authorList>
    </citation>
    <scope>NUCLEOTIDE SEQUENCE</scope>
    <source>
        <strain evidence="2">ATCC 36951</strain>
    </source>
</reference>
<dbReference type="OrthoDB" id="5863171at2759"/>
<dbReference type="AlphaFoldDB" id="A0A6A6C2C5"/>
<feature type="region of interest" description="Disordered" evidence="1">
    <location>
        <begin position="128"/>
        <end position="149"/>
    </location>
</feature>
<dbReference type="GeneID" id="54562235"/>
<sequence>MASAEPVCHIITPVSNLGYGFDNIGVNHLLRQLAASGRPTAMILNSCFEETGSGAAVRVGLPQGHRASCLRDIRRLLRCVGTHGVPLILNSSSTKAPEDHLDLVAEMVQEAVTQNSQDFKLVTIENNTEQQKTPPGNTPAQSSPSPSTHLKRSACPCTIGVCVQAFLKKAEANPDFEVLLSSSTSRLVPFIAFTSLCLKNAHKTTLGQTQAQTASIRGGILHLAKILEEGGVSAIPRCAGAVGTLFSDGSFEVSPVGARSQCTSISVASYILQPKSRLAVPEVGGALDLRQASYQTLEDNRTVKVRGTILRRVGESEKWFEAQARLQRPYRSIYLGRITDALLTSAIDRLLHRIKGYVQAQQPHFPADSWDLSFHVFGRRTPEVVVAGEITANSRDIARAMTEISRMATRLACGLQNRGAEWPDSQIVVLAVEGDG</sequence>
<name>A0A6A6C2C5_ZASCE</name>